<dbReference type="Proteomes" id="UP000790709">
    <property type="component" value="Unassembled WGS sequence"/>
</dbReference>
<evidence type="ECO:0000313" key="1">
    <source>
        <dbReference type="EMBL" id="KAH7922944.1"/>
    </source>
</evidence>
<comment type="caution">
    <text evidence="1">The sequence shown here is derived from an EMBL/GenBank/DDBJ whole genome shotgun (WGS) entry which is preliminary data.</text>
</comment>
<dbReference type="EMBL" id="MU266467">
    <property type="protein sequence ID" value="KAH7922944.1"/>
    <property type="molecule type" value="Genomic_DNA"/>
</dbReference>
<evidence type="ECO:0000313" key="2">
    <source>
        <dbReference type="Proteomes" id="UP000790709"/>
    </source>
</evidence>
<organism evidence="1 2">
    <name type="scientific">Leucogyrophana mollusca</name>
    <dbReference type="NCBI Taxonomy" id="85980"/>
    <lineage>
        <taxon>Eukaryota</taxon>
        <taxon>Fungi</taxon>
        <taxon>Dikarya</taxon>
        <taxon>Basidiomycota</taxon>
        <taxon>Agaricomycotina</taxon>
        <taxon>Agaricomycetes</taxon>
        <taxon>Agaricomycetidae</taxon>
        <taxon>Boletales</taxon>
        <taxon>Boletales incertae sedis</taxon>
        <taxon>Leucogyrophana</taxon>
    </lineage>
</organism>
<proteinExistence type="predicted"/>
<keyword evidence="2" id="KW-1185">Reference proteome</keyword>
<name>A0ACB8BBU0_9AGAM</name>
<accession>A0ACB8BBU0</accession>
<protein>
    <submittedName>
        <fullName evidence="1">Uncharacterized protein</fullName>
    </submittedName>
</protein>
<reference evidence="1" key="1">
    <citation type="journal article" date="2021" name="New Phytol.">
        <title>Evolutionary innovations through gain and loss of genes in the ectomycorrhizal Boletales.</title>
        <authorList>
            <person name="Wu G."/>
            <person name="Miyauchi S."/>
            <person name="Morin E."/>
            <person name="Kuo A."/>
            <person name="Drula E."/>
            <person name="Varga T."/>
            <person name="Kohler A."/>
            <person name="Feng B."/>
            <person name="Cao Y."/>
            <person name="Lipzen A."/>
            <person name="Daum C."/>
            <person name="Hundley H."/>
            <person name="Pangilinan J."/>
            <person name="Johnson J."/>
            <person name="Barry K."/>
            <person name="LaButti K."/>
            <person name="Ng V."/>
            <person name="Ahrendt S."/>
            <person name="Min B."/>
            <person name="Choi I.G."/>
            <person name="Park H."/>
            <person name="Plett J.M."/>
            <person name="Magnuson J."/>
            <person name="Spatafora J.W."/>
            <person name="Nagy L.G."/>
            <person name="Henrissat B."/>
            <person name="Grigoriev I.V."/>
            <person name="Yang Z.L."/>
            <person name="Xu J."/>
            <person name="Martin F.M."/>
        </authorList>
    </citation>
    <scope>NUCLEOTIDE SEQUENCE</scope>
    <source>
        <strain evidence="1">KUC20120723A-06</strain>
    </source>
</reference>
<gene>
    <name evidence="1" type="ORF">BV22DRAFT_1069561</name>
</gene>
<sequence length="213" mass="23166">MGFMLPSPTSPREQARALMSRKDDIEAELEAQVSILKANSCDLTSPLVDRDGFPRADIDIYAVRHARKRIHELRNDMKDIMNEIGKALEAVYDPSLPGASTEAPPEPQATPASASPVPLKPFAKVNGVAPSSPASEADLRREDLIVKFGHLTQASFTTSSLQPLADLVSANENRELQVEVLRSDETITLKFTPRTGWGGRGLLGCHIVPHPPV</sequence>